<protein>
    <submittedName>
        <fullName evidence="4">T9SS type A sorting domain-containing protein</fullName>
    </submittedName>
</protein>
<gene>
    <name evidence="4" type="ORF">G4D72_03655</name>
</gene>
<comment type="caution">
    <text evidence="4">The sequence shown here is derived from an EMBL/GenBank/DDBJ whole genome shotgun (WGS) entry which is preliminary data.</text>
</comment>
<dbReference type="InterPro" id="IPR026444">
    <property type="entry name" value="Secre_tail"/>
</dbReference>
<evidence type="ECO:0000313" key="4">
    <source>
        <dbReference type="EMBL" id="NHM01204.1"/>
    </source>
</evidence>
<dbReference type="EMBL" id="JAAJBT010000002">
    <property type="protein sequence ID" value="NHM01204.1"/>
    <property type="molecule type" value="Genomic_DNA"/>
</dbReference>
<feature type="chain" id="PRO_5046246044" evidence="2">
    <location>
        <begin position="19"/>
        <end position="454"/>
    </location>
</feature>
<evidence type="ECO:0000256" key="2">
    <source>
        <dbReference type="SAM" id="SignalP"/>
    </source>
</evidence>
<evidence type="ECO:0000313" key="5">
    <source>
        <dbReference type="Proteomes" id="UP000800984"/>
    </source>
</evidence>
<feature type="domain" description="Secretion system C-terminal sorting" evidence="3">
    <location>
        <begin position="384"/>
        <end position="452"/>
    </location>
</feature>
<organism evidence="4 5">
    <name type="scientific">Flavobacterium difficile</name>
    <dbReference type="NCBI Taxonomy" id="2709659"/>
    <lineage>
        <taxon>Bacteria</taxon>
        <taxon>Pseudomonadati</taxon>
        <taxon>Bacteroidota</taxon>
        <taxon>Flavobacteriia</taxon>
        <taxon>Flavobacteriales</taxon>
        <taxon>Flavobacteriaceae</taxon>
        <taxon>Flavobacterium</taxon>
    </lineage>
</organism>
<keyword evidence="5" id="KW-1185">Reference proteome</keyword>
<dbReference type="Proteomes" id="UP000800984">
    <property type="component" value="Unassembled WGS sequence"/>
</dbReference>
<proteinExistence type="predicted"/>
<dbReference type="Pfam" id="PF18962">
    <property type="entry name" value="Por_Secre_tail"/>
    <property type="match status" value="1"/>
</dbReference>
<name>A0ABX0I362_9FLAO</name>
<keyword evidence="1 2" id="KW-0732">Signal</keyword>
<sequence length="454" mass="48215">MKKITFFILLLLISIGNAQSLTGTWKMSPQAGAFGVGPNQGDTSWFANSLADVTTRACFFDDLYVFNADGSFSNVLGAQSWIEGWQGGSDACGTPVAPHNGTNAATWSQNTTNNTLTLTGVGAYLGLAKAYNGGELSTPTAAPASITYKITSLTTSLMTLDIQINGGWWRYILAKQGVAPTCTDGIQNGTETGVDCGGSCSACLAQINLPINFEGTTTNYTVTDFGGTASTLLADPTNPSNTVIRTIKTTGAALWAGTTMSTPSGFSSAIPFTASNRKVYVRVWSPDAGIPVRLKVEVVGTPTQSCETQTNTTVVGWQMMEFDFNNQASGTAVFNPAFNFNLMSIFFNFGTDGATAGEKTYYFDSVSYAAPLSNQSFEEAKISMYPNPATSTLFISSLENIEAISIYNVIGQEVMNLKVNDSNAVLDVSSFQKGLYIVKTISAGKISSSKFIKE</sequence>
<dbReference type="RefSeq" id="WP_166076260.1">
    <property type="nucleotide sequence ID" value="NZ_JAAJBT010000002.1"/>
</dbReference>
<reference evidence="4 5" key="1">
    <citation type="submission" date="2020-02" db="EMBL/GenBank/DDBJ databases">
        <authorList>
            <person name="Chen W.-M."/>
        </authorList>
    </citation>
    <scope>NUCLEOTIDE SEQUENCE [LARGE SCALE GENOMIC DNA]</scope>
    <source>
        <strain evidence="4 5">KDG-16</strain>
    </source>
</reference>
<accession>A0ABX0I362</accession>
<dbReference type="NCBIfam" id="TIGR04183">
    <property type="entry name" value="Por_Secre_tail"/>
    <property type="match status" value="1"/>
</dbReference>
<evidence type="ECO:0000256" key="1">
    <source>
        <dbReference type="ARBA" id="ARBA00022729"/>
    </source>
</evidence>
<evidence type="ECO:0000259" key="3">
    <source>
        <dbReference type="Pfam" id="PF18962"/>
    </source>
</evidence>
<feature type="signal peptide" evidence="2">
    <location>
        <begin position="1"/>
        <end position="18"/>
    </location>
</feature>